<keyword evidence="3" id="KW-1185">Reference proteome</keyword>
<name>A0AAV7FGG3_DENCH</name>
<evidence type="ECO:0000313" key="3">
    <source>
        <dbReference type="Proteomes" id="UP000775213"/>
    </source>
</evidence>
<comment type="caution">
    <text evidence="2">The sequence shown here is derived from an EMBL/GenBank/DDBJ whole genome shotgun (WGS) entry which is preliminary data.</text>
</comment>
<dbReference type="Proteomes" id="UP000775213">
    <property type="component" value="Unassembled WGS sequence"/>
</dbReference>
<organism evidence="2 3">
    <name type="scientific">Dendrobium chrysotoxum</name>
    <name type="common">Orchid</name>
    <dbReference type="NCBI Taxonomy" id="161865"/>
    <lineage>
        <taxon>Eukaryota</taxon>
        <taxon>Viridiplantae</taxon>
        <taxon>Streptophyta</taxon>
        <taxon>Embryophyta</taxon>
        <taxon>Tracheophyta</taxon>
        <taxon>Spermatophyta</taxon>
        <taxon>Magnoliopsida</taxon>
        <taxon>Liliopsida</taxon>
        <taxon>Asparagales</taxon>
        <taxon>Orchidaceae</taxon>
        <taxon>Epidendroideae</taxon>
        <taxon>Malaxideae</taxon>
        <taxon>Dendrobiinae</taxon>
        <taxon>Dendrobium</taxon>
    </lineage>
</organism>
<feature type="region of interest" description="Disordered" evidence="1">
    <location>
        <begin position="18"/>
        <end position="37"/>
    </location>
</feature>
<sequence length="75" mass="8793">MKEREAWSWLGEIRPAGWRKNEDGRQRSHRNQDTTTAQYLKKIESPSSGEVATVRSMMTIPVIEVEKFHSKVCRF</sequence>
<evidence type="ECO:0000256" key="1">
    <source>
        <dbReference type="SAM" id="MobiDB-lite"/>
    </source>
</evidence>
<reference evidence="2 3" key="1">
    <citation type="journal article" date="2021" name="Hortic Res">
        <title>Chromosome-scale assembly of the Dendrobium chrysotoxum genome enhances the understanding of orchid evolution.</title>
        <authorList>
            <person name="Zhang Y."/>
            <person name="Zhang G.Q."/>
            <person name="Zhang D."/>
            <person name="Liu X.D."/>
            <person name="Xu X.Y."/>
            <person name="Sun W.H."/>
            <person name="Yu X."/>
            <person name="Zhu X."/>
            <person name="Wang Z.W."/>
            <person name="Zhao X."/>
            <person name="Zhong W.Y."/>
            <person name="Chen H."/>
            <person name="Yin W.L."/>
            <person name="Huang T."/>
            <person name="Niu S.C."/>
            <person name="Liu Z.J."/>
        </authorList>
    </citation>
    <scope>NUCLEOTIDE SEQUENCE [LARGE SCALE GENOMIC DNA]</scope>
    <source>
        <strain evidence="2">Lindl</strain>
    </source>
</reference>
<dbReference type="EMBL" id="JAGFBR010000818">
    <property type="protein sequence ID" value="KAH0433321.1"/>
    <property type="molecule type" value="Genomic_DNA"/>
</dbReference>
<proteinExistence type="predicted"/>
<protein>
    <submittedName>
        <fullName evidence="2">Uncharacterized protein</fullName>
    </submittedName>
</protein>
<evidence type="ECO:0000313" key="2">
    <source>
        <dbReference type="EMBL" id="KAH0433321.1"/>
    </source>
</evidence>
<gene>
    <name evidence="2" type="ORF">IEQ34_027048</name>
</gene>
<feature type="compositionally biased region" description="Basic and acidic residues" evidence="1">
    <location>
        <begin position="19"/>
        <end position="32"/>
    </location>
</feature>
<accession>A0AAV7FGG3</accession>
<dbReference type="AlphaFoldDB" id="A0AAV7FGG3"/>